<dbReference type="Proteomes" id="UP000245771">
    <property type="component" value="Unassembled WGS sequence"/>
</dbReference>
<dbReference type="InParanoid" id="A0A316V502"/>
<evidence type="ECO:0000256" key="4">
    <source>
        <dbReference type="ARBA" id="ARBA00022801"/>
    </source>
</evidence>
<dbReference type="GO" id="GO:0004185">
    <property type="term" value="F:serine-type carboxypeptidase activity"/>
    <property type="evidence" value="ECO:0007669"/>
    <property type="project" value="InterPro"/>
</dbReference>
<dbReference type="PANTHER" id="PTHR11802">
    <property type="entry name" value="SERINE PROTEASE FAMILY S10 SERINE CARBOXYPEPTIDASE"/>
    <property type="match status" value="1"/>
</dbReference>
<dbReference type="InterPro" id="IPR033124">
    <property type="entry name" value="Ser_caboxypep_his_AS"/>
</dbReference>
<keyword evidence="7" id="KW-1185">Reference proteome</keyword>
<dbReference type="OrthoDB" id="443318at2759"/>
<evidence type="ECO:0000256" key="3">
    <source>
        <dbReference type="ARBA" id="ARBA00022670"/>
    </source>
</evidence>
<dbReference type="Gene3D" id="3.40.50.1820">
    <property type="entry name" value="alpha/beta hydrolase"/>
    <property type="match status" value="1"/>
</dbReference>
<dbReference type="GO" id="GO:0006508">
    <property type="term" value="P:proteolysis"/>
    <property type="evidence" value="ECO:0007669"/>
    <property type="project" value="UniProtKB-KW"/>
</dbReference>
<dbReference type="RefSeq" id="XP_025352951.1">
    <property type="nucleotide sequence ID" value="XM_025496741.1"/>
</dbReference>
<evidence type="ECO:0000256" key="2">
    <source>
        <dbReference type="ARBA" id="ARBA00022645"/>
    </source>
</evidence>
<dbReference type="InterPro" id="IPR029058">
    <property type="entry name" value="AB_hydrolase_fold"/>
</dbReference>
<sequence>MFSKDPKALLPQGIEPSAGCTKCTSSITFKSKQAKQFQVGTSIPTLSFKTKQSWAGSIAIPDTPTAKGASLFFWLWGKDAVQSGNDLVIWMNGGPGCNSLVGMTTENGPFIFNTNKAQPNPYSWTTAANMLYIAQPIGASFTTGKASNSNELQISEQFTLFLIEFFKVFPELSRFNIWLTGESYMGNMAPYQWNAIKQNPQSKNLAMKGGMLVSPLFSSIFTQVEVPVSTFAKENQKILDINDRGLAKIAAESKKCKFATFLDTYLAYPPKGKIPDPSTQSVKAESDKCNLTNFIPTYLKYPAQGRLPVASPNCDPFDLYQDTAKKLNPMFDYYNIDRNKEVADGQQTEAEKFLNDVNVQNYIHAPNQQFKMCKDVFSGGNLDLSDAGDSTPSYSNSLFAQMIEFCGKFVIMAGALDGLVIKEGVQLALQNLTWNGGQGFRAPPSIPMYDLEGQQKAIATIEERGLRLIIVSDSGHMVPRDSPSFSLNAIFSLVGHSSGTCHK</sequence>
<keyword evidence="3" id="KW-0645">Protease</keyword>
<evidence type="ECO:0000313" key="7">
    <source>
        <dbReference type="Proteomes" id="UP000245771"/>
    </source>
</evidence>
<dbReference type="EMBL" id="KZ819605">
    <property type="protein sequence ID" value="PWN32649.1"/>
    <property type="molecule type" value="Genomic_DNA"/>
</dbReference>
<evidence type="ECO:0000256" key="1">
    <source>
        <dbReference type="ARBA" id="ARBA00009431"/>
    </source>
</evidence>
<gene>
    <name evidence="6" type="ORF">FA14DRAFT_126329</name>
</gene>
<accession>A0A316V502</accession>
<evidence type="ECO:0000313" key="6">
    <source>
        <dbReference type="EMBL" id="PWN32649.1"/>
    </source>
</evidence>
<comment type="similarity">
    <text evidence="1">Belongs to the peptidase S10 family.</text>
</comment>
<dbReference type="AlphaFoldDB" id="A0A316V502"/>
<keyword evidence="2" id="KW-0121">Carboxypeptidase</keyword>
<dbReference type="STRING" id="1280837.A0A316V502"/>
<keyword evidence="5" id="KW-0325">Glycoprotein</keyword>
<dbReference type="PANTHER" id="PTHR11802:SF479">
    <property type="entry name" value="CARBOXYPEPTIDASE"/>
    <property type="match status" value="1"/>
</dbReference>
<dbReference type="GeneID" id="37018522"/>
<evidence type="ECO:0000256" key="5">
    <source>
        <dbReference type="ARBA" id="ARBA00023180"/>
    </source>
</evidence>
<dbReference type="InterPro" id="IPR001563">
    <property type="entry name" value="Peptidase_S10"/>
</dbReference>
<organism evidence="6 7">
    <name type="scientific">Meira miltonrushii</name>
    <dbReference type="NCBI Taxonomy" id="1280837"/>
    <lineage>
        <taxon>Eukaryota</taxon>
        <taxon>Fungi</taxon>
        <taxon>Dikarya</taxon>
        <taxon>Basidiomycota</taxon>
        <taxon>Ustilaginomycotina</taxon>
        <taxon>Exobasidiomycetes</taxon>
        <taxon>Exobasidiales</taxon>
        <taxon>Brachybasidiaceae</taxon>
        <taxon>Meira</taxon>
    </lineage>
</organism>
<dbReference type="Pfam" id="PF00450">
    <property type="entry name" value="Peptidase_S10"/>
    <property type="match status" value="1"/>
</dbReference>
<keyword evidence="4 6" id="KW-0378">Hydrolase</keyword>
<protein>
    <submittedName>
        <fullName evidence="6">Alpha/beta-hydrolase</fullName>
    </submittedName>
</protein>
<dbReference type="SUPFAM" id="SSF53474">
    <property type="entry name" value="alpha/beta-Hydrolases"/>
    <property type="match status" value="1"/>
</dbReference>
<dbReference type="PRINTS" id="PR00724">
    <property type="entry name" value="CRBOXYPTASEC"/>
</dbReference>
<dbReference type="PROSITE" id="PS00560">
    <property type="entry name" value="CARBOXYPEPT_SER_HIS"/>
    <property type="match status" value="1"/>
</dbReference>
<proteinExistence type="inferred from homology"/>
<name>A0A316V502_9BASI</name>
<reference evidence="6 7" key="1">
    <citation type="journal article" date="2018" name="Mol. Biol. Evol.">
        <title>Broad Genomic Sampling Reveals a Smut Pathogenic Ancestry of the Fungal Clade Ustilaginomycotina.</title>
        <authorList>
            <person name="Kijpornyongpan T."/>
            <person name="Mondo S.J."/>
            <person name="Barry K."/>
            <person name="Sandor L."/>
            <person name="Lee J."/>
            <person name="Lipzen A."/>
            <person name="Pangilinan J."/>
            <person name="LaButti K."/>
            <person name="Hainaut M."/>
            <person name="Henrissat B."/>
            <person name="Grigoriev I.V."/>
            <person name="Spatafora J.W."/>
            <person name="Aime M.C."/>
        </authorList>
    </citation>
    <scope>NUCLEOTIDE SEQUENCE [LARGE SCALE GENOMIC DNA]</scope>
    <source>
        <strain evidence="6 7">MCA 3882</strain>
    </source>
</reference>